<proteinExistence type="predicted"/>
<dbReference type="PANTHER" id="PTHR10562">
    <property type="entry name" value="SMALL UBIQUITIN-RELATED MODIFIER"/>
    <property type="match status" value="1"/>
</dbReference>
<dbReference type="CDD" id="cd01763">
    <property type="entry name" value="Ubl_SUMO_like"/>
    <property type="match status" value="1"/>
</dbReference>
<name>A0AAN9EJQ9_CROPI</name>
<feature type="domain" description="Rad60/SUMO-like" evidence="1">
    <location>
        <begin position="40"/>
        <end position="110"/>
    </location>
</feature>
<evidence type="ECO:0000259" key="1">
    <source>
        <dbReference type="Pfam" id="PF11976"/>
    </source>
</evidence>
<evidence type="ECO:0000313" key="2">
    <source>
        <dbReference type="EMBL" id="KAK7255975.1"/>
    </source>
</evidence>
<dbReference type="AlphaFoldDB" id="A0AAN9EJQ9"/>
<dbReference type="InterPro" id="IPR022617">
    <property type="entry name" value="Rad60/SUMO-like_dom"/>
</dbReference>
<gene>
    <name evidence="2" type="ORF">RIF29_29404</name>
</gene>
<dbReference type="EMBL" id="JAYWIO010000006">
    <property type="protein sequence ID" value="KAK7255975.1"/>
    <property type="molecule type" value="Genomic_DNA"/>
</dbReference>
<dbReference type="InterPro" id="IPR029071">
    <property type="entry name" value="Ubiquitin-like_domsf"/>
</dbReference>
<sequence length="116" mass="12722">MGGPKMFLEAVKERASEAQCLGARQYNLVCLLSKDGGKAITLKVQMQNEETLFYRMGRNAKFNILVMDYCVRKQLGLGTIHFVGPDGKTLGETKTPQGLGMKDGDVIDALCHQING</sequence>
<organism evidence="2 3">
    <name type="scientific">Crotalaria pallida</name>
    <name type="common">Smooth rattlebox</name>
    <name type="synonym">Crotalaria striata</name>
    <dbReference type="NCBI Taxonomy" id="3830"/>
    <lineage>
        <taxon>Eukaryota</taxon>
        <taxon>Viridiplantae</taxon>
        <taxon>Streptophyta</taxon>
        <taxon>Embryophyta</taxon>
        <taxon>Tracheophyta</taxon>
        <taxon>Spermatophyta</taxon>
        <taxon>Magnoliopsida</taxon>
        <taxon>eudicotyledons</taxon>
        <taxon>Gunneridae</taxon>
        <taxon>Pentapetalae</taxon>
        <taxon>rosids</taxon>
        <taxon>fabids</taxon>
        <taxon>Fabales</taxon>
        <taxon>Fabaceae</taxon>
        <taxon>Papilionoideae</taxon>
        <taxon>50 kb inversion clade</taxon>
        <taxon>genistoids sensu lato</taxon>
        <taxon>core genistoids</taxon>
        <taxon>Crotalarieae</taxon>
        <taxon>Crotalaria</taxon>
    </lineage>
</organism>
<dbReference type="Pfam" id="PF11976">
    <property type="entry name" value="Rad60-SLD"/>
    <property type="match status" value="1"/>
</dbReference>
<evidence type="ECO:0000313" key="3">
    <source>
        <dbReference type="Proteomes" id="UP001372338"/>
    </source>
</evidence>
<keyword evidence="3" id="KW-1185">Reference proteome</keyword>
<dbReference type="SUPFAM" id="SSF54236">
    <property type="entry name" value="Ubiquitin-like"/>
    <property type="match status" value="1"/>
</dbReference>
<dbReference type="Proteomes" id="UP001372338">
    <property type="component" value="Unassembled WGS sequence"/>
</dbReference>
<comment type="caution">
    <text evidence="2">The sequence shown here is derived from an EMBL/GenBank/DDBJ whole genome shotgun (WGS) entry which is preliminary data.</text>
</comment>
<accession>A0AAN9EJQ9</accession>
<dbReference type="Gene3D" id="3.10.20.90">
    <property type="entry name" value="Phosphatidylinositol 3-kinase Catalytic Subunit, Chain A, domain 1"/>
    <property type="match status" value="1"/>
</dbReference>
<reference evidence="2 3" key="1">
    <citation type="submission" date="2024-01" db="EMBL/GenBank/DDBJ databases">
        <title>The genomes of 5 underutilized Papilionoideae crops provide insights into root nodulation and disease resistanc.</title>
        <authorList>
            <person name="Yuan L."/>
        </authorList>
    </citation>
    <scope>NUCLEOTIDE SEQUENCE [LARGE SCALE GENOMIC DNA]</scope>
    <source>
        <strain evidence="2">ZHUSHIDOU_FW_LH</strain>
        <tissue evidence="2">Leaf</tissue>
    </source>
</reference>
<protein>
    <recommendedName>
        <fullName evidence="1">Rad60/SUMO-like domain-containing protein</fullName>
    </recommendedName>
</protein>